<protein>
    <submittedName>
        <fullName evidence="3">DedA family protein</fullName>
    </submittedName>
</protein>
<dbReference type="PANTHER" id="PTHR42709:SF4">
    <property type="entry name" value="INNER MEMBRANE PROTEIN YQAA"/>
    <property type="match status" value="1"/>
</dbReference>
<gene>
    <name evidence="3" type="ORF">PUT78_15180</name>
</gene>
<dbReference type="InterPro" id="IPR032816">
    <property type="entry name" value="VTT_dom"/>
</dbReference>
<dbReference type="Pfam" id="PF09335">
    <property type="entry name" value="VTT_dom"/>
    <property type="match status" value="1"/>
</dbReference>
<keyword evidence="1" id="KW-0812">Transmembrane</keyword>
<feature type="transmembrane region" description="Helical" evidence="1">
    <location>
        <begin position="92"/>
        <end position="114"/>
    </location>
</feature>
<accession>A0ABT5TBR4</accession>
<dbReference type="EMBL" id="JAQZSM010000015">
    <property type="protein sequence ID" value="MDD7972441.1"/>
    <property type="molecule type" value="Genomic_DNA"/>
</dbReference>
<feature type="domain" description="VTT" evidence="2">
    <location>
        <begin position="33"/>
        <end position="137"/>
    </location>
</feature>
<feature type="transmembrane region" description="Helical" evidence="1">
    <location>
        <begin position="120"/>
        <end position="142"/>
    </location>
</feature>
<evidence type="ECO:0000256" key="1">
    <source>
        <dbReference type="SAM" id="Phobius"/>
    </source>
</evidence>
<sequence length="149" mass="16544">MITIIAALAALFAAAFLAATIIPFQSEVVFLAMQTANLTTVVMLVAVASVGNTLGAFVNYAIGARIEHYRDRRWFPARPAQLERAQRWFARYGVWSLLLSWAPLLGWFTLVAGIMRTPLWQFAVLVAIAKTARYSLLAWLTLRAVDMVA</sequence>
<dbReference type="Proteomes" id="UP001431784">
    <property type="component" value="Unassembled WGS sequence"/>
</dbReference>
<dbReference type="PANTHER" id="PTHR42709">
    <property type="entry name" value="ALKALINE PHOSPHATASE LIKE PROTEIN"/>
    <property type="match status" value="1"/>
</dbReference>
<proteinExistence type="predicted"/>
<feature type="transmembrane region" description="Helical" evidence="1">
    <location>
        <begin position="42"/>
        <end position="62"/>
    </location>
</feature>
<dbReference type="InterPro" id="IPR051311">
    <property type="entry name" value="DedA_domain"/>
</dbReference>
<evidence type="ECO:0000259" key="2">
    <source>
        <dbReference type="Pfam" id="PF09335"/>
    </source>
</evidence>
<evidence type="ECO:0000313" key="4">
    <source>
        <dbReference type="Proteomes" id="UP001431784"/>
    </source>
</evidence>
<comment type="caution">
    <text evidence="3">The sequence shown here is derived from an EMBL/GenBank/DDBJ whole genome shotgun (WGS) entry which is preliminary data.</text>
</comment>
<name>A0ABT5TBR4_9RHOB</name>
<keyword evidence="1" id="KW-1133">Transmembrane helix</keyword>
<keyword evidence="4" id="KW-1185">Reference proteome</keyword>
<keyword evidence="1" id="KW-0472">Membrane</keyword>
<reference evidence="3" key="1">
    <citation type="submission" date="2023-02" db="EMBL/GenBank/DDBJ databases">
        <title>Description of Roseinatronobacter alkalisoli sp. nov., an alkaliphilic bacerium isolated from soda soil.</title>
        <authorList>
            <person name="Wei W."/>
        </authorList>
    </citation>
    <scope>NUCLEOTIDE SEQUENCE</scope>
    <source>
        <strain evidence="3">HJB301</strain>
    </source>
</reference>
<evidence type="ECO:0000313" key="3">
    <source>
        <dbReference type="EMBL" id="MDD7972441.1"/>
    </source>
</evidence>
<organism evidence="3 4">
    <name type="scientific">Roseinatronobacter alkalisoli</name>
    <dbReference type="NCBI Taxonomy" id="3028235"/>
    <lineage>
        <taxon>Bacteria</taxon>
        <taxon>Pseudomonadati</taxon>
        <taxon>Pseudomonadota</taxon>
        <taxon>Alphaproteobacteria</taxon>
        <taxon>Rhodobacterales</taxon>
        <taxon>Paracoccaceae</taxon>
        <taxon>Roseinatronobacter</taxon>
    </lineage>
</organism>
<dbReference type="RefSeq" id="WP_274353112.1">
    <property type="nucleotide sequence ID" value="NZ_JAQZSM010000015.1"/>
</dbReference>